<evidence type="ECO:0000256" key="2">
    <source>
        <dbReference type="SAM" id="Phobius"/>
    </source>
</evidence>
<organism evidence="5 6">
    <name type="scientific">[Eubacterium] hominis</name>
    <dbReference type="NCBI Taxonomy" id="2764325"/>
    <lineage>
        <taxon>Bacteria</taxon>
        <taxon>Bacillati</taxon>
        <taxon>Bacillota</taxon>
        <taxon>Erysipelotrichia</taxon>
        <taxon>Erysipelotrichales</taxon>
        <taxon>Erysipelotrichaceae</taxon>
        <taxon>Amedibacillus</taxon>
    </lineage>
</organism>
<keyword evidence="6" id="KW-1185">Reference proteome</keyword>
<protein>
    <submittedName>
        <fullName evidence="5">Cadherin-like beta sandwich domain-containing protein</fullName>
    </submittedName>
</protein>
<name>A0A7G9GJP2_9FIRM</name>
<accession>A0A7G9GJP2</accession>
<evidence type="ECO:0000313" key="6">
    <source>
        <dbReference type="Proteomes" id="UP000515856"/>
    </source>
</evidence>
<keyword evidence="3" id="KW-0732">Signal</keyword>
<evidence type="ECO:0000259" key="4">
    <source>
        <dbReference type="Pfam" id="PF12733"/>
    </source>
</evidence>
<feature type="signal peptide" evidence="3">
    <location>
        <begin position="1"/>
        <end position="25"/>
    </location>
</feature>
<keyword evidence="2" id="KW-0472">Membrane</keyword>
<dbReference type="InterPro" id="IPR025883">
    <property type="entry name" value="Cadherin-like_domain"/>
</dbReference>
<gene>
    <name evidence="5" type="ORF">H9Q80_12175</name>
</gene>
<feature type="chain" id="PRO_5038460149" evidence="3">
    <location>
        <begin position="26"/>
        <end position="473"/>
    </location>
</feature>
<feature type="transmembrane region" description="Helical" evidence="2">
    <location>
        <begin position="420"/>
        <end position="443"/>
    </location>
</feature>
<keyword evidence="2" id="KW-1133">Transmembrane helix</keyword>
<feature type="compositionally biased region" description="Basic and acidic residues" evidence="1">
    <location>
        <begin position="139"/>
        <end position="153"/>
    </location>
</feature>
<feature type="region of interest" description="Disordered" evidence="1">
    <location>
        <begin position="117"/>
        <end position="161"/>
    </location>
</feature>
<dbReference type="EMBL" id="CP060636">
    <property type="protein sequence ID" value="QNM11024.1"/>
    <property type="molecule type" value="Genomic_DNA"/>
</dbReference>
<dbReference type="Proteomes" id="UP000515856">
    <property type="component" value="Chromosome"/>
</dbReference>
<dbReference type="KEGG" id="ehn:H9Q80_12175"/>
<feature type="domain" description="Cadherin-like beta-sandwich-like" evidence="4">
    <location>
        <begin position="162"/>
        <end position="237"/>
    </location>
</feature>
<evidence type="ECO:0000256" key="3">
    <source>
        <dbReference type="SAM" id="SignalP"/>
    </source>
</evidence>
<proteinExistence type="predicted"/>
<sequence>MKKIKMKFFSLICMMFMVVSMFAMPEKIHAAGLSVSASSGTIYVGDSVNFTVSASNGAGNINISGAVSDSVWLDNSSKSYNVTGSQPGTITISASGVIADYDSEKDINVSDSATVTVIARPSEKPSNNGGSTNTQPEQPKQETPKEEPKETKSSDSSLVSLGVSEGKLSPEFKAGTTSYKLNLPEGTKSINVSAKAKDGKASVSGTGKIEVKDGDNVINVTVTAEDGSTTVYTIKAYVQEKAVATLTMGDKKLNVFTNVKGAAIDNKAFEKTKIKINNTEVPAWKSEAQNITLLYLNGDDGNNFYIYDEKTQKVTSIYKPVGVLGQNLIIVNVPANLQTRSNMKFTTIEVDKVKFPGWTFEDESFKDFAIIYALDQNGKEVYYQYDSKEKTLQRFSNAAAISQEKYDAYVKEKENKEQTLMYVIYGLGAGCVVCLGLAGYFFFHGRKPKVKYKKVDIEKEDYENRFHIEKEDE</sequence>
<keyword evidence="2" id="KW-0812">Transmembrane</keyword>
<dbReference type="AlphaFoldDB" id="A0A7G9GJP2"/>
<reference evidence="5 6" key="1">
    <citation type="submission" date="2020-08" db="EMBL/GenBank/DDBJ databases">
        <authorList>
            <person name="Liu C."/>
            <person name="Sun Q."/>
        </authorList>
    </citation>
    <scope>NUCLEOTIDE SEQUENCE [LARGE SCALE GENOMIC DNA]</scope>
    <source>
        <strain evidence="5 6">NSJ-61</strain>
    </source>
</reference>
<dbReference type="RefSeq" id="WP_117455327.1">
    <property type="nucleotide sequence ID" value="NZ_CP060636.1"/>
</dbReference>
<dbReference type="Pfam" id="PF12733">
    <property type="entry name" value="Cadherin-like"/>
    <property type="match status" value="1"/>
</dbReference>
<evidence type="ECO:0000256" key="1">
    <source>
        <dbReference type="SAM" id="MobiDB-lite"/>
    </source>
</evidence>
<feature type="compositionally biased region" description="Polar residues" evidence="1">
    <location>
        <begin position="124"/>
        <end position="133"/>
    </location>
</feature>
<evidence type="ECO:0000313" key="5">
    <source>
        <dbReference type="EMBL" id="QNM11024.1"/>
    </source>
</evidence>